<accession>A0A0P1LW84</accession>
<dbReference type="SUPFAM" id="SSF46785">
    <property type="entry name" value="Winged helix' DNA-binding domain"/>
    <property type="match status" value="1"/>
</dbReference>
<accession>A0A0P1LBZ8</accession>
<organism evidence="6 7">
    <name type="scientific">Candidatus Kryptonium thompsonii</name>
    <dbReference type="NCBI Taxonomy" id="1633631"/>
    <lineage>
        <taxon>Bacteria</taxon>
        <taxon>Pseudomonadati</taxon>
        <taxon>Candidatus Kryptoniota</taxon>
        <taxon>Candidatus Kryptonium</taxon>
    </lineage>
</organism>
<sequence>MREKVFDYTQMAETLKVLGHPVRLRIISELIGSDKTVSELWHSVGLPQSLVSQHLSILRHSGIIKSVRKGRLVYYSVVSPIAVRILNLIQKQK</sequence>
<dbReference type="SMART" id="SM00418">
    <property type="entry name" value="HTH_ARSR"/>
    <property type="match status" value="1"/>
</dbReference>
<dbReference type="Proteomes" id="UP000182011">
    <property type="component" value="Unassembled WGS sequence"/>
</dbReference>
<dbReference type="InterPro" id="IPR051011">
    <property type="entry name" value="Metal_resp_trans_reg"/>
</dbReference>
<accession>A0A0P1M348</accession>
<reference evidence="5 8" key="2">
    <citation type="submission" date="2015-11" db="EMBL/GenBank/DDBJ databases">
        <authorList>
            <person name="Varghese N."/>
        </authorList>
    </citation>
    <scope>NUCLEOTIDE SEQUENCE [LARGE SCALE GENOMIC DNA]</scope>
    <source>
        <strain evidence="5 8">JGI-8</strain>
    </source>
</reference>
<gene>
    <name evidence="6" type="ORF">JGI4_00996</name>
    <name evidence="5" type="ORF">JGI8_01468</name>
</gene>
<proteinExistence type="predicted"/>
<dbReference type="AlphaFoldDB" id="A0A0P1LW84"/>
<keyword evidence="1" id="KW-0805">Transcription regulation</keyword>
<dbReference type="RefSeq" id="WP_047134434.1">
    <property type="nucleotide sequence ID" value="NZ_CZVI01000022.1"/>
</dbReference>
<dbReference type="PRINTS" id="PR00778">
    <property type="entry name" value="HTHARSR"/>
</dbReference>
<evidence type="ECO:0000313" key="6">
    <source>
        <dbReference type="EMBL" id="CUU04361.1"/>
    </source>
</evidence>
<dbReference type="InterPro" id="IPR001845">
    <property type="entry name" value="HTH_ArsR_DNA-bd_dom"/>
</dbReference>
<dbReference type="Pfam" id="PF01022">
    <property type="entry name" value="HTH_5"/>
    <property type="match status" value="1"/>
</dbReference>
<dbReference type="EMBL" id="FAOP01000004">
    <property type="protein sequence ID" value="CUU04361.1"/>
    <property type="molecule type" value="Genomic_DNA"/>
</dbReference>
<accession>A0A0S4MZZ0</accession>
<dbReference type="InterPro" id="IPR036390">
    <property type="entry name" value="WH_DNA-bd_sf"/>
</dbReference>
<evidence type="ECO:0000259" key="4">
    <source>
        <dbReference type="PROSITE" id="PS50987"/>
    </source>
</evidence>
<feature type="domain" description="HTH arsR-type" evidence="4">
    <location>
        <begin position="3"/>
        <end position="93"/>
    </location>
</feature>
<dbReference type="GO" id="GO:0003700">
    <property type="term" value="F:DNA-binding transcription factor activity"/>
    <property type="evidence" value="ECO:0007669"/>
    <property type="project" value="InterPro"/>
</dbReference>
<dbReference type="EMBL" id="CZVI01000022">
    <property type="protein sequence ID" value="CUS90777.1"/>
    <property type="molecule type" value="Genomic_DNA"/>
</dbReference>
<dbReference type="OrthoDB" id="9802016at2"/>
<evidence type="ECO:0000256" key="3">
    <source>
        <dbReference type="ARBA" id="ARBA00023163"/>
    </source>
</evidence>
<keyword evidence="8" id="KW-1185">Reference proteome</keyword>
<accession>A0A0P1M8E9</accession>
<dbReference type="STRING" id="1633631.GCA_001442925_00995"/>
<dbReference type="PANTHER" id="PTHR43132">
    <property type="entry name" value="ARSENICAL RESISTANCE OPERON REPRESSOR ARSR-RELATED"/>
    <property type="match status" value="1"/>
</dbReference>
<dbReference type="InterPro" id="IPR036388">
    <property type="entry name" value="WH-like_DNA-bd_sf"/>
</dbReference>
<protein>
    <submittedName>
        <fullName evidence="6">ArsR family transcriptional regulator</fullName>
    </submittedName>
</protein>
<dbReference type="InterPro" id="IPR011991">
    <property type="entry name" value="ArsR-like_HTH"/>
</dbReference>
<accession>A0A0N7MNW9</accession>
<dbReference type="PROSITE" id="PS50987">
    <property type="entry name" value="HTH_ARSR_2"/>
    <property type="match status" value="1"/>
</dbReference>
<accession>A0A0P1M3W7</accession>
<evidence type="ECO:0000313" key="5">
    <source>
        <dbReference type="EMBL" id="CUS90777.1"/>
    </source>
</evidence>
<reference evidence="6 7" key="1">
    <citation type="submission" date="2015-11" db="EMBL/GenBank/DDBJ databases">
        <authorList>
            <person name="Zhang Y."/>
            <person name="Guo Z."/>
        </authorList>
    </citation>
    <scope>NUCLEOTIDE SEQUENCE [LARGE SCALE GENOMIC DNA]</scope>
    <source>
        <strain evidence="6">JGI-4</strain>
    </source>
</reference>
<dbReference type="GO" id="GO:0003677">
    <property type="term" value="F:DNA binding"/>
    <property type="evidence" value="ECO:0007669"/>
    <property type="project" value="UniProtKB-KW"/>
</dbReference>
<dbReference type="Gene3D" id="1.10.10.10">
    <property type="entry name" value="Winged helix-like DNA-binding domain superfamily/Winged helix DNA-binding domain"/>
    <property type="match status" value="1"/>
</dbReference>
<dbReference type="Proteomes" id="UP000182200">
    <property type="component" value="Unassembled WGS sequence"/>
</dbReference>
<accession>A0A0P1P689</accession>
<dbReference type="NCBIfam" id="NF033788">
    <property type="entry name" value="HTH_metalloreg"/>
    <property type="match status" value="1"/>
</dbReference>
<name>A0A0P1LW84_9BACT</name>
<accession>A0A0P1N0L1</accession>
<evidence type="ECO:0000313" key="8">
    <source>
        <dbReference type="Proteomes" id="UP000182200"/>
    </source>
</evidence>
<keyword evidence="3" id="KW-0804">Transcription</keyword>
<evidence type="ECO:0000256" key="2">
    <source>
        <dbReference type="ARBA" id="ARBA00023125"/>
    </source>
</evidence>
<evidence type="ECO:0000313" key="7">
    <source>
        <dbReference type="Proteomes" id="UP000182011"/>
    </source>
</evidence>
<keyword evidence="2" id="KW-0238">DNA-binding</keyword>
<dbReference type="CDD" id="cd00090">
    <property type="entry name" value="HTH_ARSR"/>
    <property type="match status" value="1"/>
</dbReference>
<dbReference type="PANTHER" id="PTHR43132:SF2">
    <property type="entry name" value="ARSENICAL RESISTANCE OPERON REPRESSOR ARSR-RELATED"/>
    <property type="match status" value="1"/>
</dbReference>
<evidence type="ECO:0000256" key="1">
    <source>
        <dbReference type="ARBA" id="ARBA00023015"/>
    </source>
</evidence>